<keyword evidence="1" id="KW-0805">Transcription regulation</keyword>
<dbReference type="PANTHER" id="PTHR43280:SF2">
    <property type="entry name" value="HTH-TYPE TRANSCRIPTIONAL REGULATOR EXSA"/>
    <property type="match status" value="1"/>
</dbReference>
<dbReference type="Pfam" id="PF12833">
    <property type="entry name" value="HTH_18"/>
    <property type="match status" value="1"/>
</dbReference>
<gene>
    <name evidence="5" type="primary">soxS_2</name>
    <name evidence="5" type="ORF">DSM106044_01431</name>
</gene>
<dbReference type="InterPro" id="IPR018062">
    <property type="entry name" value="HTH_AraC-typ_CS"/>
</dbReference>
<dbReference type="Gene3D" id="1.10.10.60">
    <property type="entry name" value="Homeodomain-like"/>
    <property type="match status" value="2"/>
</dbReference>
<dbReference type="GO" id="GO:0043565">
    <property type="term" value="F:sequence-specific DNA binding"/>
    <property type="evidence" value="ECO:0007669"/>
    <property type="project" value="InterPro"/>
</dbReference>
<dbReference type="InterPro" id="IPR014710">
    <property type="entry name" value="RmlC-like_jellyroll"/>
</dbReference>
<comment type="caution">
    <text evidence="5">The sequence shown here is derived from an EMBL/GenBank/DDBJ whole genome shotgun (WGS) entry which is preliminary data.</text>
</comment>
<accession>A0A4U8Q9R6</accession>
<dbReference type="PROSITE" id="PS00041">
    <property type="entry name" value="HTH_ARAC_FAMILY_1"/>
    <property type="match status" value="1"/>
</dbReference>
<evidence type="ECO:0000313" key="5">
    <source>
        <dbReference type="EMBL" id="TLD01677.1"/>
    </source>
</evidence>
<dbReference type="SMART" id="SM00342">
    <property type="entry name" value="HTH_ARAC"/>
    <property type="match status" value="1"/>
</dbReference>
<organism evidence="5 6">
    <name type="scientific">Robinsoniella peoriensis</name>
    <dbReference type="NCBI Taxonomy" id="180332"/>
    <lineage>
        <taxon>Bacteria</taxon>
        <taxon>Bacillati</taxon>
        <taxon>Bacillota</taxon>
        <taxon>Clostridia</taxon>
        <taxon>Lachnospirales</taxon>
        <taxon>Lachnospiraceae</taxon>
        <taxon>Robinsoniella</taxon>
    </lineage>
</organism>
<dbReference type="InterPro" id="IPR037923">
    <property type="entry name" value="HTH-like"/>
</dbReference>
<dbReference type="SUPFAM" id="SSF51215">
    <property type="entry name" value="Regulatory protein AraC"/>
    <property type="match status" value="1"/>
</dbReference>
<dbReference type="STRING" id="180332.GCA_000797495_05159"/>
<evidence type="ECO:0000259" key="4">
    <source>
        <dbReference type="PROSITE" id="PS01124"/>
    </source>
</evidence>
<dbReference type="CDD" id="cd02208">
    <property type="entry name" value="cupin_RmlC-like"/>
    <property type="match status" value="1"/>
</dbReference>
<dbReference type="GO" id="GO:0003700">
    <property type="term" value="F:DNA-binding transcription factor activity"/>
    <property type="evidence" value="ECO:0007669"/>
    <property type="project" value="InterPro"/>
</dbReference>
<protein>
    <submittedName>
        <fullName evidence="5">Regulatory protein SoxS</fullName>
    </submittedName>
</protein>
<dbReference type="PANTHER" id="PTHR43280">
    <property type="entry name" value="ARAC-FAMILY TRANSCRIPTIONAL REGULATOR"/>
    <property type="match status" value="1"/>
</dbReference>
<reference evidence="5 6" key="1">
    <citation type="journal article" date="2019" name="Anaerobe">
        <title>Detection of Robinsoniella peoriensis in multiple bone samples of a trauma patient.</title>
        <authorList>
            <person name="Schrottner P."/>
            <person name="Hartwich K."/>
            <person name="Bunk B."/>
            <person name="Schober I."/>
            <person name="Helbig S."/>
            <person name="Rudolph W.W."/>
            <person name="Gunzer F."/>
        </authorList>
    </citation>
    <scope>NUCLEOTIDE SEQUENCE [LARGE SCALE GENOMIC DNA]</scope>
    <source>
        <strain evidence="5 6">DSM 106044</strain>
    </source>
</reference>
<keyword evidence="3" id="KW-0804">Transcription</keyword>
<sequence length="295" mass="34325">MIEILNGMHETINYGDSQGFRLYHNVEFEDYGDHWHTGIEIIIPVKNGYTVIVGEQRQELEEGDIALINSGVIHALEAPPTGERVILQFDTALLYGLKGMETLLFMMQPLIYIPNRKDVEIWQVINEKLKKIIWEYDSKSTFREALIYANLIEIFVELGRREVYLIETAEKIPSAKKQVYIEAVMGACSYISSHYLENLTLEEVAEASGFSKYHFTRIFKQYMNMTFYEYLNSKRVKRAEELLYNQEMSVTDVAMNSGFFSLSAFNRTFRAMKNCAPSEFRKKWECLQCKGKEDS</sequence>
<dbReference type="Proteomes" id="UP000306509">
    <property type="component" value="Unassembled WGS sequence"/>
</dbReference>
<keyword evidence="6" id="KW-1185">Reference proteome</keyword>
<dbReference type="OrthoDB" id="9799319at2"/>
<dbReference type="SUPFAM" id="SSF46689">
    <property type="entry name" value="Homeodomain-like"/>
    <property type="match status" value="2"/>
</dbReference>
<evidence type="ECO:0000256" key="2">
    <source>
        <dbReference type="ARBA" id="ARBA00023125"/>
    </source>
</evidence>
<evidence type="ECO:0000256" key="3">
    <source>
        <dbReference type="ARBA" id="ARBA00023163"/>
    </source>
</evidence>
<dbReference type="Gene3D" id="2.60.120.10">
    <property type="entry name" value="Jelly Rolls"/>
    <property type="match status" value="1"/>
</dbReference>
<dbReference type="InterPro" id="IPR009057">
    <property type="entry name" value="Homeodomain-like_sf"/>
</dbReference>
<dbReference type="RefSeq" id="WP_044293958.1">
    <property type="nucleotide sequence ID" value="NZ_CABMJZ010000140.1"/>
</dbReference>
<dbReference type="PROSITE" id="PS01124">
    <property type="entry name" value="HTH_ARAC_FAMILY_2"/>
    <property type="match status" value="1"/>
</dbReference>
<dbReference type="AlphaFoldDB" id="A0A4U8Q9R6"/>
<evidence type="ECO:0000313" key="6">
    <source>
        <dbReference type="Proteomes" id="UP000306509"/>
    </source>
</evidence>
<keyword evidence="2" id="KW-0238">DNA-binding</keyword>
<evidence type="ECO:0000256" key="1">
    <source>
        <dbReference type="ARBA" id="ARBA00023015"/>
    </source>
</evidence>
<name>A0A4U8Q9R6_9FIRM</name>
<dbReference type="InterPro" id="IPR018060">
    <property type="entry name" value="HTH_AraC"/>
</dbReference>
<dbReference type="EMBL" id="QGQD01000032">
    <property type="protein sequence ID" value="TLD01677.1"/>
    <property type="molecule type" value="Genomic_DNA"/>
</dbReference>
<feature type="domain" description="HTH araC/xylS-type" evidence="4">
    <location>
        <begin position="185"/>
        <end position="283"/>
    </location>
</feature>
<proteinExistence type="predicted"/>